<feature type="region of interest" description="Disordered" evidence="1">
    <location>
        <begin position="1"/>
        <end position="35"/>
    </location>
</feature>
<reference evidence="2" key="1">
    <citation type="submission" date="2011-02" db="EMBL/GenBank/DDBJ databases">
        <title>The genome of the leaf-cutting ant Acromyrmex echinatior suggests key adaptations to social evolution and fungus farming.</title>
        <authorList>
            <person name="Nygaard S."/>
            <person name="Zhang G."/>
        </authorList>
    </citation>
    <scope>NUCLEOTIDE SEQUENCE</scope>
</reference>
<dbReference type="EMBL" id="GL888334">
    <property type="protein sequence ID" value="EGI62577.1"/>
    <property type="molecule type" value="Genomic_DNA"/>
</dbReference>
<dbReference type="InParanoid" id="F4WTB4"/>
<dbReference type="AlphaFoldDB" id="F4WTB4"/>
<evidence type="ECO:0000256" key="1">
    <source>
        <dbReference type="SAM" id="MobiDB-lite"/>
    </source>
</evidence>
<protein>
    <submittedName>
        <fullName evidence="2">Uncharacterized protein</fullName>
    </submittedName>
</protein>
<gene>
    <name evidence="2" type="ORF">G5I_09143</name>
</gene>
<keyword evidence="3" id="KW-1185">Reference proteome</keyword>
<name>F4WTB4_ACREC</name>
<feature type="compositionally biased region" description="Basic and acidic residues" evidence="1">
    <location>
        <begin position="1"/>
        <end position="11"/>
    </location>
</feature>
<evidence type="ECO:0000313" key="2">
    <source>
        <dbReference type="EMBL" id="EGI62577.1"/>
    </source>
</evidence>
<evidence type="ECO:0000313" key="3">
    <source>
        <dbReference type="Proteomes" id="UP000007755"/>
    </source>
</evidence>
<organism evidence="3">
    <name type="scientific">Acromyrmex echinatior</name>
    <name type="common">Panamanian leafcutter ant</name>
    <name type="synonym">Acromyrmex octospinosus echinatior</name>
    <dbReference type="NCBI Taxonomy" id="103372"/>
    <lineage>
        <taxon>Eukaryota</taxon>
        <taxon>Metazoa</taxon>
        <taxon>Ecdysozoa</taxon>
        <taxon>Arthropoda</taxon>
        <taxon>Hexapoda</taxon>
        <taxon>Insecta</taxon>
        <taxon>Pterygota</taxon>
        <taxon>Neoptera</taxon>
        <taxon>Endopterygota</taxon>
        <taxon>Hymenoptera</taxon>
        <taxon>Apocrita</taxon>
        <taxon>Aculeata</taxon>
        <taxon>Formicoidea</taxon>
        <taxon>Formicidae</taxon>
        <taxon>Myrmicinae</taxon>
        <taxon>Acromyrmex</taxon>
    </lineage>
</organism>
<sequence length="103" mass="10599">MSDRESLDDQPQKYGNPGGLDAGGADFDSGEEDMVQHGRGVGVGIHVKAGRRGTPRAAFQAQRSMHPRSSPFAVAAAAATAAATVTAAASVDELVTFCAILDR</sequence>
<proteinExistence type="predicted"/>
<accession>F4WTB4</accession>
<dbReference type="Proteomes" id="UP000007755">
    <property type="component" value="Unassembled WGS sequence"/>
</dbReference>